<protein>
    <submittedName>
        <fullName evidence="1">Uncharacterized protein</fullName>
    </submittedName>
</protein>
<organism evidence="1 2">
    <name type="scientific">Rhodopirellula islandica</name>
    <dbReference type="NCBI Taxonomy" id="595434"/>
    <lineage>
        <taxon>Bacteria</taxon>
        <taxon>Pseudomonadati</taxon>
        <taxon>Planctomycetota</taxon>
        <taxon>Planctomycetia</taxon>
        <taxon>Pirellulales</taxon>
        <taxon>Pirellulaceae</taxon>
        <taxon>Rhodopirellula</taxon>
    </lineage>
</organism>
<dbReference type="EMBL" id="LECT01000041">
    <property type="protein sequence ID" value="KLU03138.1"/>
    <property type="molecule type" value="Genomic_DNA"/>
</dbReference>
<evidence type="ECO:0000313" key="1">
    <source>
        <dbReference type="EMBL" id="KLU03138.1"/>
    </source>
</evidence>
<gene>
    <name evidence="1" type="ORF">RISK_004904</name>
</gene>
<dbReference type="PATRIC" id="fig|595434.4.peg.4655"/>
<name>A0A0J1B9D2_RHOIS</name>
<evidence type="ECO:0000313" key="2">
    <source>
        <dbReference type="Proteomes" id="UP000036367"/>
    </source>
</evidence>
<dbReference type="AlphaFoldDB" id="A0A0J1B9D2"/>
<dbReference type="OrthoDB" id="9944505at2"/>
<dbReference type="RefSeq" id="WP_047816045.1">
    <property type="nucleotide sequence ID" value="NZ_LECT01000041.1"/>
</dbReference>
<dbReference type="Proteomes" id="UP000036367">
    <property type="component" value="Unassembled WGS sequence"/>
</dbReference>
<reference evidence="1" key="1">
    <citation type="submission" date="2015-05" db="EMBL/GenBank/DDBJ databases">
        <title>Permanent draft genome of Rhodopirellula islandicus K833.</title>
        <authorList>
            <person name="Kizina J."/>
            <person name="Richter M."/>
            <person name="Glockner F.O."/>
            <person name="Harder J."/>
        </authorList>
    </citation>
    <scope>NUCLEOTIDE SEQUENCE [LARGE SCALE GENOMIC DNA]</scope>
    <source>
        <strain evidence="1">K833</strain>
    </source>
</reference>
<sequence>MPSLRDWLCGGLNRGAVTFASLGFQPEVLGGDDKHRPAAEWRQVIARCFRLSSLRDLGGAGGVTRPWVETQGYRMPSLRDWLRWI</sequence>
<proteinExistence type="predicted"/>
<keyword evidence="2" id="KW-1185">Reference proteome</keyword>
<comment type="caution">
    <text evidence="1">The sequence shown here is derived from an EMBL/GenBank/DDBJ whole genome shotgun (WGS) entry which is preliminary data.</text>
</comment>
<accession>A0A0J1B9D2</accession>